<accession>A0A8S5LKZ3</accession>
<organism evidence="1">
    <name type="scientific">Siphoviridae sp. ctcPV5</name>
    <dbReference type="NCBI Taxonomy" id="2827582"/>
    <lineage>
        <taxon>Viruses</taxon>
        <taxon>Duplodnaviria</taxon>
        <taxon>Heunggongvirae</taxon>
        <taxon>Uroviricota</taxon>
        <taxon>Caudoviricetes</taxon>
    </lineage>
</organism>
<name>A0A8S5LKZ3_9CAUD</name>
<protein>
    <submittedName>
        <fullName evidence="1">Tail completion protein</fullName>
    </submittedName>
</protein>
<sequence>MNPDYELYLTVAGALIDAGIAVWDESPDFTDTKLTDKMPYVVITDTSMNNPTVAKHVAMYQTSITVNVFSQQHNRRGLEELKAKIYDILFKLQRSEHYRFIIDPNTTVNTTSQMRYDNFIGWFGQIDVTYKTFGG</sequence>
<dbReference type="Gene3D" id="3.30.2000.30">
    <property type="match status" value="1"/>
</dbReference>
<reference evidence="1" key="1">
    <citation type="journal article" date="2021" name="Proc. Natl. Acad. Sci. U.S.A.">
        <title>A Catalog of Tens of Thousands of Viruses from Human Metagenomes Reveals Hidden Associations with Chronic Diseases.</title>
        <authorList>
            <person name="Tisza M.J."/>
            <person name="Buck C.B."/>
        </authorList>
    </citation>
    <scope>NUCLEOTIDE SEQUENCE</scope>
    <source>
        <strain evidence="1">CtcPV5</strain>
    </source>
</reference>
<dbReference type="EMBL" id="BK015867">
    <property type="protein sequence ID" value="DAD70520.1"/>
    <property type="molecule type" value="Genomic_DNA"/>
</dbReference>
<dbReference type="InterPro" id="IPR053745">
    <property type="entry name" value="Viral_Tail_Comp_sf"/>
</dbReference>
<proteinExistence type="predicted"/>
<evidence type="ECO:0000313" key="1">
    <source>
        <dbReference type="EMBL" id="DAD70520.1"/>
    </source>
</evidence>